<dbReference type="KEGG" id="tsy:THSYN_02790"/>
<reference evidence="2 3" key="1">
    <citation type="submission" date="2017-03" db="EMBL/GenBank/DDBJ databases">
        <title>Complete genome sequence of Candidatus 'Thiodictyon syntrophicum' sp. nov. strain Cad16T, a photolithoautotroph purple sulfur bacterium isolated from an alpine meromictic lake.</title>
        <authorList>
            <person name="Luedin S.M."/>
            <person name="Pothier J.F."/>
            <person name="Danza F."/>
            <person name="Storelli N."/>
            <person name="Wittwer M."/>
            <person name="Tonolla M."/>
        </authorList>
    </citation>
    <scope>NUCLEOTIDE SEQUENCE [LARGE SCALE GENOMIC DNA]</scope>
    <source>
        <strain evidence="2 3">Cad16T</strain>
    </source>
</reference>
<organism evidence="2 3">
    <name type="scientific">Candidatus Thiodictyon syntrophicum</name>
    <dbReference type="NCBI Taxonomy" id="1166950"/>
    <lineage>
        <taxon>Bacteria</taxon>
        <taxon>Pseudomonadati</taxon>
        <taxon>Pseudomonadota</taxon>
        <taxon>Gammaproteobacteria</taxon>
        <taxon>Chromatiales</taxon>
        <taxon>Chromatiaceae</taxon>
        <taxon>Thiodictyon</taxon>
    </lineage>
</organism>
<evidence type="ECO:0000313" key="3">
    <source>
        <dbReference type="Proteomes" id="UP000232638"/>
    </source>
</evidence>
<evidence type="ECO:0000313" key="2">
    <source>
        <dbReference type="EMBL" id="AUB79995.1"/>
    </source>
</evidence>
<dbReference type="RefSeq" id="WP_100917806.1">
    <property type="nucleotide sequence ID" value="NZ_CP020370.1"/>
</dbReference>
<dbReference type="Proteomes" id="UP000232638">
    <property type="component" value="Chromosome"/>
</dbReference>
<dbReference type="EMBL" id="CP020370">
    <property type="protein sequence ID" value="AUB79995.1"/>
    <property type="molecule type" value="Genomic_DNA"/>
</dbReference>
<evidence type="ECO:0000259" key="1">
    <source>
        <dbReference type="Pfam" id="PF13304"/>
    </source>
</evidence>
<feature type="domain" description="ATPase AAA-type core" evidence="1">
    <location>
        <begin position="48"/>
        <end position="313"/>
    </location>
</feature>
<dbReference type="PANTHER" id="PTHR40396">
    <property type="entry name" value="ATPASE-LIKE PROTEIN"/>
    <property type="match status" value="1"/>
</dbReference>
<dbReference type="AlphaFoldDB" id="A0A2K8U382"/>
<gene>
    <name evidence="2" type="ORF">THSYN_02790</name>
</gene>
<name>A0A2K8U382_9GAMM</name>
<dbReference type="InterPro" id="IPR027417">
    <property type="entry name" value="P-loop_NTPase"/>
</dbReference>
<accession>A0A2K8U382</accession>
<dbReference type="SUPFAM" id="SSF52540">
    <property type="entry name" value="P-loop containing nucleoside triphosphate hydrolases"/>
    <property type="match status" value="1"/>
</dbReference>
<protein>
    <recommendedName>
        <fullName evidence="1">ATPase AAA-type core domain-containing protein</fullName>
    </recommendedName>
</protein>
<dbReference type="Pfam" id="PF13304">
    <property type="entry name" value="AAA_21"/>
    <property type="match status" value="1"/>
</dbReference>
<dbReference type="PANTHER" id="PTHR40396:SF1">
    <property type="entry name" value="ATPASE AAA-TYPE CORE DOMAIN-CONTAINING PROTEIN"/>
    <property type="match status" value="1"/>
</dbReference>
<dbReference type="GO" id="GO:0005524">
    <property type="term" value="F:ATP binding"/>
    <property type="evidence" value="ECO:0007669"/>
    <property type="project" value="InterPro"/>
</dbReference>
<proteinExistence type="predicted"/>
<dbReference type="OrthoDB" id="9809324at2"/>
<sequence>MLIELRVENHRSIRDEQALTMQAADDGDLSDPRPRQVPGFAGRLLPAAALYGANASGKSNVLSALGFMRDAVIQSLGAWAPDDGVPRDPFAWGAKSSEPSVFEVMVLVAGVRYQYGFVADDRRVLEEWLYAWPGNEKQTWLERDGDLFNFGEHLIGENQLVGRVTRPNALFLSAAVQLRHQQLGPLYGWFRDLRTELLRAADVGIVDMKIERTSAGSAHRNVGQRLRVLLRHHSNTEDAWLALEDESRGTRTLFHMGHLLLDVLENGGMVLIDELERSLHPVLALKILAQFNDPRTNPHNAQILFATHDTHLLGTMLGEPPLRRDQVWLTEKDPDGATCLYPLTDYKPQPDENVECGYLQGRYGAIPFLGDLVSVGNPADGE</sequence>
<keyword evidence="3" id="KW-1185">Reference proteome</keyword>
<dbReference type="InterPro" id="IPR003959">
    <property type="entry name" value="ATPase_AAA_core"/>
</dbReference>
<dbReference type="GO" id="GO:0016887">
    <property type="term" value="F:ATP hydrolysis activity"/>
    <property type="evidence" value="ECO:0007669"/>
    <property type="project" value="InterPro"/>
</dbReference>